<dbReference type="OrthoDB" id="4966791at2"/>
<feature type="domain" description="LytR/CpsA/Psr regulator C-terminal" evidence="3">
    <location>
        <begin position="134"/>
        <end position="218"/>
    </location>
</feature>
<reference evidence="4 5" key="1">
    <citation type="submission" date="2018-09" db="EMBL/GenBank/DDBJ databases">
        <title>Novel species of Arthrobacter.</title>
        <authorList>
            <person name="Liu Q."/>
            <person name="Xin Y.-H."/>
        </authorList>
    </citation>
    <scope>NUCLEOTIDE SEQUENCE [LARGE SCALE GENOMIC DNA]</scope>
    <source>
        <strain evidence="4 5">Hz2</strain>
    </source>
</reference>
<feature type="region of interest" description="Disordered" evidence="1">
    <location>
        <begin position="1"/>
        <end position="24"/>
    </location>
</feature>
<feature type="compositionally biased region" description="Basic and acidic residues" evidence="1">
    <location>
        <begin position="1"/>
        <end position="13"/>
    </location>
</feature>
<accession>A0A3A5M3Y4</accession>
<feature type="transmembrane region" description="Helical" evidence="2">
    <location>
        <begin position="34"/>
        <end position="55"/>
    </location>
</feature>
<dbReference type="RefSeq" id="WP_120149894.1">
    <property type="nucleotide sequence ID" value="NZ_QZVT01000009.1"/>
</dbReference>
<feature type="compositionally biased region" description="Low complexity" evidence="1">
    <location>
        <begin position="119"/>
        <end position="128"/>
    </location>
</feature>
<proteinExistence type="predicted"/>
<evidence type="ECO:0000256" key="1">
    <source>
        <dbReference type="SAM" id="MobiDB-lite"/>
    </source>
</evidence>
<sequence>MTDHPRDEFDKVPEASARQGVHRERLVPASSSGLALKITVGILALLIGLGAYFILPRLGLFAGGDGASMTSASSSTDGSPAGGTADPPASAEAAPDSSASSTSGPDDGSTKEPDNEPTASSGADPAGDADLAQTVNVLNGTGAPGLASVAAGRLESAGWSSALPGNWAGAPLDSSVVFYNGEAQRASAEAVAADLGIADSVDNPDISPDISVVLGPEFQ</sequence>
<dbReference type="EMBL" id="QZVT01000009">
    <property type="protein sequence ID" value="RJT77273.1"/>
    <property type="molecule type" value="Genomic_DNA"/>
</dbReference>
<protein>
    <submittedName>
        <fullName evidence="4">LytR family transcriptional regulator</fullName>
    </submittedName>
</protein>
<comment type="caution">
    <text evidence="4">The sequence shown here is derived from an EMBL/GenBank/DDBJ whole genome shotgun (WGS) entry which is preliminary data.</text>
</comment>
<gene>
    <name evidence="4" type="ORF">D6T63_15140</name>
</gene>
<dbReference type="Gene3D" id="3.30.70.2390">
    <property type="match status" value="1"/>
</dbReference>
<feature type="compositionally biased region" description="Low complexity" evidence="1">
    <location>
        <begin position="67"/>
        <end position="107"/>
    </location>
</feature>
<keyword evidence="2" id="KW-1133">Transmembrane helix</keyword>
<keyword evidence="2" id="KW-0472">Membrane</keyword>
<name>A0A3A5M3Y4_9MICC</name>
<evidence type="ECO:0000313" key="4">
    <source>
        <dbReference type="EMBL" id="RJT77273.1"/>
    </source>
</evidence>
<dbReference type="Pfam" id="PF13399">
    <property type="entry name" value="LytR_C"/>
    <property type="match status" value="1"/>
</dbReference>
<evidence type="ECO:0000313" key="5">
    <source>
        <dbReference type="Proteomes" id="UP000272560"/>
    </source>
</evidence>
<keyword evidence="2" id="KW-0812">Transmembrane</keyword>
<evidence type="ECO:0000256" key="2">
    <source>
        <dbReference type="SAM" id="Phobius"/>
    </source>
</evidence>
<dbReference type="AlphaFoldDB" id="A0A3A5M3Y4"/>
<evidence type="ECO:0000259" key="3">
    <source>
        <dbReference type="Pfam" id="PF13399"/>
    </source>
</evidence>
<keyword evidence="5" id="KW-1185">Reference proteome</keyword>
<dbReference type="InterPro" id="IPR027381">
    <property type="entry name" value="LytR/CpsA/Psr_C"/>
</dbReference>
<dbReference type="Proteomes" id="UP000272560">
    <property type="component" value="Unassembled WGS sequence"/>
</dbReference>
<organism evidence="4 5">
    <name type="scientific">Arthrobacter cheniae</name>
    <dbReference type="NCBI Taxonomy" id="1258888"/>
    <lineage>
        <taxon>Bacteria</taxon>
        <taxon>Bacillati</taxon>
        <taxon>Actinomycetota</taxon>
        <taxon>Actinomycetes</taxon>
        <taxon>Micrococcales</taxon>
        <taxon>Micrococcaceae</taxon>
        <taxon>Arthrobacter</taxon>
    </lineage>
</organism>
<feature type="region of interest" description="Disordered" evidence="1">
    <location>
        <begin position="67"/>
        <end position="128"/>
    </location>
</feature>